<dbReference type="Gene3D" id="3.40.50.300">
    <property type="entry name" value="P-loop containing nucleotide triphosphate hydrolases"/>
    <property type="match status" value="1"/>
</dbReference>
<dbReference type="EC" id="2.8.2.-" evidence="3"/>
<protein>
    <recommendedName>
        <fullName evidence="3">Sulfotransferase</fullName>
        <ecNumber evidence="3">2.8.2.-</ecNumber>
    </recommendedName>
</protein>
<dbReference type="EMBL" id="DP000010">
    <property type="protein sequence ID" value="ABA93903.1"/>
    <property type="molecule type" value="Genomic_DNA"/>
</dbReference>
<feature type="domain" description="Sulfotransferase" evidence="4">
    <location>
        <begin position="82"/>
        <end position="384"/>
    </location>
</feature>
<dbReference type="PANTHER" id="PTHR11783">
    <property type="entry name" value="SULFOTRANSFERASE SULT"/>
    <property type="match status" value="1"/>
</dbReference>
<evidence type="ECO:0000256" key="1">
    <source>
        <dbReference type="ARBA" id="ARBA00005771"/>
    </source>
</evidence>
<organism evidence="5">
    <name type="scientific">Oryza sativa subsp. japonica</name>
    <name type="common">Rice</name>
    <dbReference type="NCBI Taxonomy" id="39947"/>
    <lineage>
        <taxon>Eukaryota</taxon>
        <taxon>Viridiplantae</taxon>
        <taxon>Streptophyta</taxon>
        <taxon>Embryophyta</taxon>
        <taxon>Tracheophyta</taxon>
        <taxon>Spermatophyta</taxon>
        <taxon>Magnoliopsida</taxon>
        <taxon>Liliopsida</taxon>
        <taxon>Poales</taxon>
        <taxon>Poaceae</taxon>
        <taxon>BOP clade</taxon>
        <taxon>Oryzoideae</taxon>
        <taxon>Oryzeae</taxon>
        <taxon>Oryzinae</taxon>
        <taxon>Oryza</taxon>
        <taxon>Oryza sativa</taxon>
    </lineage>
</organism>
<dbReference type="SUPFAM" id="SSF52540">
    <property type="entry name" value="P-loop containing nucleoside triphosphate hydrolases"/>
    <property type="match status" value="1"/>
</dbReference>
<reference evidence="5" key="3">
    <citation type="submission" date="2006-01" db="EMBL/GenBank/DDBJ databases">
        <authorList>
            <person name="Buell R."/>
        </authorList>
    </citation>
    <scope>NUCLEOTIDE SEQUENCE</scope>
</reference>
<dbReference type="InterPro" id="IPR027417">
    <property type="entry name" value="P-loop_NTPase"/>
</dbReference>
<dbReference type="HOGENOM" id="CLU_027239_0_1_1"/>
<accession>Q2R3S7</accession>
<evidence type="ECO:0000256" key="3">
    <source>
        <dbReference type="RuleBase" id="RU361155"/>
    </source>
</evidence>
<comment type="similarity">
    <text evidence="1 3">Belongs to the sulfotransferase 1 family.</text>
</comment>
<dbReference type="InterPro" id="IPR000863">
    <property type="entry name" value="Sulfotransferase_dom"/>
</dbReference>
<name>Q2R3S7_ORYSJ</name>
<dbReference type="OrthoDB" id="205623at2759"/>
<evidence type="ECO:0000256" key="2">
    <source>
        <dbReference type="ARBA" id="ARBA00022679"/>
    </source>
</evidence>
<dbReference type="AlphaFoldDB" id="Q2R3S7"/>
<evidence type="ECO:0000313" key="5">
    <source>
        <dbReference type="EMBL" id="ABA93903.1"/>
    </source>
</evidence>
<dbReference type="KEGG" id="osa:9271579"/>
<dbReference type="SMR" id="Q2R3S7"/>
<sequence>MRHKQKTPPCTVHTILASPMAPTSSVHREGGSAAMDMAELIPTLPLETGSPPFPLRQYGGYWLPEWVLPGLEAVHTRFEPRPSDVFLASFPKSGTTWLKALAFATINRTTYPPSGDAHPLRHRGPHDCVKFFESTFAISGEGGGGDVDVFAALPSPRAVARPGTCSPPSRRRARLLATHIPYSLLPERITSAAADDGDSGCRIVYVCRDPKDAFVSMWLFTMSNMVKGVTTTTDEHHPAAAAAAPSIEQVFDLFCDGRSIAGPQWHHVREYWEESRRRPEKVLFLRYEEMLREPARNVERLAEFLRCPFTAGEVAAGVVDAIVDLCSIDRLRNVQANKTGVTDLAVKKESFFRRGVAGDWSNHMSPEMASRLDRVVEDALRGSGFTFAAAAGDSE</sequence>
<dbReference type="Pfam" id="PF00685">
    <property type="entry name" value="Sulfotransfer_1"/>
    <property type="match status" value="1"/>
</dbReference>
<reference evidence="5" key="2">
    <citation type="submission" date="2005-04" db="EMBL/GenBank/DDBJ databases">
        <authorList>
            <person name="Buell C.R."/>
            <person name="Wing R.A."/>
            <person name="McCombie W.A."/>
            <person name="Ouyang S."/>
        </authorList>
    </citation>
    <scope>NUCLEOTIDE SEQUENCE</scope>
</reference>
<reference evidence="5" key="1">
    <citation type="journal article" date="2005" name="BMC Biol.">
        <title>The sequence of rice chromosomes 11 and 12, rich in disease resistance genes and recent gene duplications.</title>
        <authorList>
            <consortium name="The rice chromosomes 11 and 12 sequencing consortia"/>
        </authorList>
    </citation>
    <scope>NUCLEOTIDE SEQUENCE [LARGE SCALE GENOMIC DNA]</scope>
</reference>
<keyword evidence="2 3" id="KW-0808">Transferase</keyword>
<gene>
    <name evidence="5" type="ordered locus">LOC_Os11g30910</name>
</gene>
<proteinExistence type="inferred from homology"/>
<dbReference type="GO" id="GO:0008146">
    <property type="term" value="F:sulfotransferase activity"/>
    <property type="evidence" value="ECO:0007669"/>
    <property type="project" value="InterPro"/>
</dbReference>
<evidence type="ECO:0000259" key="4">
    <source>
        <dbReference type="Pfam" id="PF00685"/>
    </source>
</evidence>